<comment type="caution">
    <text evidence="2">The sequence shown here is derived from an EMBL/GenBank/DDBJ whole genome shotgun (WGS) entry which is preliminary data.</text>
</comment>
<feature type="signal peptide" evidence="1">
    <location>
        <begin position="1"/>
        <end position="18"/>
    </location>
</feature>
<keyword evidence="3" id="KW-1185">Reference proteome</keyword>
<feature type="chain" id="PRO_5047491433" description="Dickkopf N-terminal cysteine-rich domain-containing protein" evidence="1">
    <location>
        <begin position="19"/>
        <end position="78"/>
    </location>
</feature>
<evidence type="ECO:0008006" key="4">
    <source>
        <dbReference type="Google" id="ProtNLM"/>
    </source>
</evidence>
<dbReference type="Proteomes" id="UP001221411">
    <property type="component" value="Unassembled WGS sequence"/>
</dbReference>
<dbReference type="EMBL" id="JAQNDO010000001">
    <property type="protein sequence ID" value="MDC0741430.1"/>
    <property type="molecule type" value="Genomic_DNA"/>
</dbReference>
<dbReference type="PROSITE" id="PS51257">
    <property type="entry name" value="PROKAR_LIPOPROTEIN"/>
    <property type="match status" value="1"/>
</dbReference>
<sequence length="78" mass="8146">MIARFSLIALFLSLVACAASPLDECTSAPVDSCESVETCCNSTECYFVADGQEFPCANGKECDAAVADVKDHCASTAK</sequence>
<gene>
    <name evidence="2" type="ORF">POL67_08740</name>
</gene>
<protein>
    <recommendedName>
        <fullName evidence="4">Dickkopf N-terminal cysteine-rich domain-containing protein</fullName>
    </recommendedName>
</protein>
<name>A0ABT5EL12_9BACT</name>
<accession>A0ABT5EL12</accession>
<evidence type="ECO:0000313" key="2">
    <source>
        <dbReference type="EMBL" id="MDC0741430.1"/>
    </source>
</evidence>
<reference evidence="2 3" key="1">
    <citation type="submission" date="2022-11" db="EMBL/GenBank/DDBJ databases">
        <title>Minimal conservation of predation-associated metabolite biosynthetic gene clusters underscores biosynthetic potential of Myxococcota including descriptions for ten novel species: Archangium lansinium sp. nov., Myxococcus landrumus sp. nov., Nannocystis bai.</title>
        <authorList>
            <person name="Ahearne A."/>
            <person name="Stevens C."/>
            <person name="Dowd S."/>
        </authorList>
    </citation>
    <scope>NUCLEOTIDE SEQUENCE [LARGE SCALE GENOMIC DNA]</scope>
    <source>
        <strain evidence="2 3">RJM3</strain>
    </source>
</reference>
<keyword evidence="1" id="KW-0732">Signal</keyword>
<dbReference type="RefSeq" id="WP_271916667.1">
    <property type="nucleotide sequence ID" value="NZ_JAQNDO010000001.1"/>
</dbReference>
<proteinExistence type="predicted"/>
<evidence type="ECO:0000256" key="1">
    <source>
        <dbReference type="SAM" id="SignalP"/>
    </source>
</evidence>
<organism evidence="2 3">
    <name type="scientific">Polyangium mundeleinium</name>
    <dbReference type="NCBI Taxonomy" id="2995306"/>
    <lineage>
        <taxon>Bacteria</taxon>
        <taxon>Pseudomonadati</taxon>
        <taxon>Myxococcota</taxon>
        <taxon>Polyangia</taxon>
        <taxon>Polyangiales</taxon>
        <taxon>Polyangiaceae</taxon>
        <taxon>Polyangium</taxon>
    </lineage>
</organism>
<evidence type="ECO:0000313" key="3">
    <source>
        <dbReference type="Proteomes" id="UP001221411"/>
    </source>
</evidence>